<feature type="region of interest" description="Disordered" evidence="2">
    <location>
        <begin position="1"/>
        <end position="265"/>
    </location>
</feature>
<feature type="region of interest" description="Disordered" evidence="2">
    <location>
        <begin position="528"/>
        <end position="572"/>
    </location>
</feature>
<feature type="compositionally biased region" description="Polar residues" evidence="2">
    <location>
        <begin position="100"/>
        <end position="114"/>
    </location>
</feature>
<reference evidence="4 5" key="1">
    <citation type="journal article" date="2010" name="Proc. Natl. Acad. Sci. U.S.A.">
        <title>Insights into evolution of multicellular fungi from the assembled chromosomes of the mushroom Coprinopsis cinerea (Coprinus cinereus).</title>
        <authorList>
            <person name="Stajich J.E."/>
            <person name="Wilke S.K."/>
            <person name="Ahren D."/>
            <person name="Au C.H."/>
            <person name="Birren B.W."/>
            <person name="Borodovsky M."/>
            <person name="Burns C."/>
            <person name="Canback B."/>
            <person name="Casselton L.A."/>
            <person name="Cheng C.K."/>
            <person name="Deng J."/>
            <person name="Dietrich F.S."/>
            <person name="Fargo D.C."/>
            <person name="Farman M.L."/>
            <person name="Gathman A.C."/>
            <person name="Goldberg J."/>
            <person name="Guigo R."/>
            <person name="Hoegger P.J."/>
            <person name="Hooker J.B."/>
            <person name="Huggins A."/>
            <person name="James T.Y."/>
            <person name="Kamada T."/>
            <person name="Kilaru S."/>
            <person name="Kodira C."/>
            <person name="Kues U."/>
            <person name="Kupfer D."/>
            <person name="Kwan H.S."/>
            <person name="Lomsadze A."/>
            <person name="Li W."/>
            <person name="Lilly W.W."/>
            <person name="Ma L.J."/>
            <person name="Mackey A.J."/>
            <person name="Manning G."/>
            <person name="Martin F."/>
            <person name="Muraguchi H."/>
            <person name="Natvig D.O."/>
            <person name="Palmerini H."/>
            <person name="Ramesh M.A."/>
            <person name="Rehmeyer C.J."/>
            <person name="Roe B.A."/>
            <person name="Shenoy N."/>
            <person name="Stanke M."/>
            <person name="Ter-Hovhannisyan V."/>
            <person name="Tunlid A."/>
            <person name="Velagapudi R."/>
            <person name="Vision T.J."/>
            <person name="Zeng Q."/>
            <person name="Zolan M.E."/>
            <person name="Pukkila P.J."/>
        </authorList>
    </citation>
    <scope>NUCLEOTIDE SEQUENCE [LARGE SCALE GENOMIC DNA]</scope>
    <source>
        <strain evidence="5">Okayama-7 / 130 / ATCC MYA-4618 / FGSC 9003</strain>
    </source>
</reference>
<feature type="compositionally biased region" description="Polar residues" evidence="2">
    <location>
        <begin position="167"/>
        <end position="179"/>
    </location>
</feature>
<evidence type="ECO:0000313" key="5">
    <source>
        <dbReference type="Proteomes" id="UP000001861"/>
    </source>
</evidence>
<feature type="compositionally biased region" description="Basic and acidic residues" evidence="2">
    <location>
        <begin position="528"/>
        <end position="555"/>
    </location>
</feature>
<feature type="compositionally biased region" description="Basic and acidic residues" evidence="2">
    <location>
        <begin position="910"/>
        <end position="927"/>
    </location>
</feature>
<dbReference type="GO" id="GO:0030479">
    <property type="term" value="C:actin cortical patch"/>
    <property type="evidence" value="ECO:0007669"/>
    <property type="project" value="TreeGrafter"/>
</dbReference>
<dbReference type="GO" id="GO:0006897">
    <property type="term" value="P:endocytosis"/>
    <property type="evidence" value="ECO:0007669"/>
    <property type="project" value="InterPro"/>
</dbReference>
<dbReference type="VEuPathDB" id="FungiDB:CC1G_11875"/>
<feature type="compositionally biased region" description="Polar residues" evidence="2">
    <location>
        <begin position="627"/>
        <end position="664"/>
    </location>
</feature>
<feature type="compositionally biased region" description="Low complexity" evidence="2">
    <location>
        <begin position="115"/>
        <end position="132"/>
    </location>
</feature>
<feature type="compositionally biased region" description="Polar residues" evidence="2">
    <location>
        <begin position="728"/>
        <end position="737"/>
    </location>
</feature>
<sequence>MKRLFGAGKSSKSKQIPKDHLPEENIPTPIHQSRARYLTKPPPHAVQQQKQPSLPPSAAPSPVPTPSLVQRSTPPDSVEGWETVHPPYQEPRQIPPGMSPSRSSSFHSLQPHANSPSLASPGPRPASPARQPSQPPYSPSPNAAAQPQPKKSPSAALGILKALEPSVPQQPACTPMTRSQSEDDNSNRIMSAPPVERYSGSESGHISKEEKKEKRGFWSTNKDKDKDKERAQADVVPDRRARDPPLDPRVHERYPTYPPQRNPDKTITSMIGYLTATSSEDWTVVLDVCERASASEIQAKEAAKALRMELKHGQPATQLSAAKLWAIMLRNSTDVFIHQSRSRKFLDTIEGILKNPQTNPVVAERLLEVVAAAAYASGRRKNDKDGFRGLWLRVKAPDKPDEGIPFDSQDSMFIPPTTGRTSAYDIPIVAYQQASPIQGDTASPGLKPPRRHKSPNRNRIIPPEEDMRRLFQECKIGQGNASLLSEALINCTPSQFKKSEIINEFYLKCRKSQELIFAQIEWASAGAERSRVERDKERAERERTNSAGDAKPDKHRDKHSKSNGKGKNDDETMEEKLLAALLLANEELLEALRQYDDLARIAEEKRVEARSKKEVRMDPRELVLQQQQTEGIGGSASRSPSPSLQQHARSESYTNNQYSNSASNVAPARPPHLPLDNANQASAPNSAAAHNEYHLNSSANPVYANNTTDQYTNLAPPPKAPYGPRSPGQISIRSRTPSPIHGHRAEDSIGTLNGNGNAYSTYDSAHQGQYAHQEQYQYPNQHYGAHAQGYVTGGQPQPVQGGGQYTDDNASSIYYAQEYQPQDYNAASHHQRQHSNGLSRASVEGYYDPDGPIRPSEKALGKRRAVDVDDRSRDSFHSDTAHYLNSDAHSLSSHTHPSDDPYYTYPSHTQDPDGVHSDTEDSASHEHGAHKRGVPRWPGRQPTQYVYDAAAERTRELLEEAARRRGLVGMAAPAQTNGVAH</sequence>
<keyword evidence="5" id="KW-1185">Reference proteome</keyword>
<dbReference type="GeneID" id="6010768"/>
<dbReference type="GO" id="GO:0051666">
    <property type="term" value="P:actin cortical patch localization"/>
    <property type="evidence" value="ECO:0007669"/>
    <property type="project" value="TreeGrafter"/>
</dbReference>
<feature type="compositionally biased region" description="Pro residues" evidence="2">
    <location>
        <begin position="53"/>
        <end position="65"/>
    </location>
</feature>
<feature type="region of interest" description="Disordered" evidence="2">
    <location>
        <begin position="627"/>
        <end position="760"/>
    </location>
</feature>
<feature type="compositionally biased region" description="Basic and acidic residues" evidence="2">
    <location>
        <begin position="205"/>
        <end position="254"/>
    </location>
</feature>
<protein>
    <recommendedName>
        <fullName evidence="3">VHS domain-containing protein</fullName>
    </recommendedName>
</protein>
<comment type="caution">
    <text evidence="4">The sequence shown here is derived from an EMBL/GenBank/DDBJ whole genome shotgun (WGS) entry which is preliminary data.</text>
</comment>
<evidence type="ECO:0000259" key="3">
    <source>
        <dbReference type="PROSITE" id="PS50179"/>
    </source>
</evidence>
<dbReference type="PANTHER" id="PTHR47789:SF2">
    <property type="entry name" value="VHS DOMAIN-CONTAINING PROTEIN"/>
    <property type="match status" value="1"/>
</dbReference>
<dbReference type="Gene3D" id="1.25.40.90">
    <property type="match status" value="1"/>
</dbReference>
<dbReference type="GO" id="GO:0035091">
    <property type="term" value="F:phosphatidylinositol binding"/>
    <property type="evidence" value="ECO:0007669"/>
    <property type="project" value="InterPro"/>
</dbReference>
<dbReference type="InterPro" id="IPR038425">
    <property type="entry name" value="GAT_sf"/>
</dbReference>
<dbReference type="AlphaFoldDB" id="A8NJL5"/>
<dbReference type="PROSITE" id="PS50179">
    <property type="entry name" value="VHS"/>
    <property type="match status" value="1"/>
</dbReference>
<dbReference type="Pfam" id="PF00790">
    <property type="entry name" value="VHS"/>
    <property type="match status" value="1"/>
</dbReference>
<feature type="region of interest" description="Disordered" evidence="2">
    <location>
        <begin position="437"/>
        <end position="464"/>
    </location>
</feature>
<evidence type="ECO:0000256" key="1">
    <source>
        <dbReference type="SAM" id="Coils"/>
    </source>
</evidence>
<dbReference type="Proteomes" id="UP000001861">
    <property type="component" value="Unassembled WGS sequence"/>
</dbReference>
<dbReference type="GO" id="GO:0007015">
    <property type="term" value="P:actin filament organization"/>
    <property type="evidence" value="ECO:0007669"/>
    <property type="project" value="InterPro"/>
</dbReference>
<accession>A8NJL5</accession>
<gene>
    <name evidence="4" type="ORF">CC1G_11875</name>
</gene>
<dbReference type="EMBL" id="AACS02000010">
    <property type="protein sequence ID" value="EAU87566.2"/>
    <property type="molecule type" value="Genomic_DNA"/>
</dbReference>
<feature type="compositionally biased region" description="Low complexity" evidence="2">
    <location>
        <begin position="140"/>
        <end position="156"/>
    </location>
</feature>
<feature type="compositionally biased region" description="Polar residues" evidence="2">
    <location>
        <begin position="694"/>
        <end position="713"/>
    </location>
</feature>
<proteinExistence type="predicted"/>
<evidence type="ECO:0000313" key="4">
    <source>
        <dbReference type="EMBL" id="EAU87566.2"/>
    </source>
</evidence>
<feature type="coiled-coil region" evidence="1">
    <location>
        <begin position="585"/>
        <end position="612"/>
    </location>
</feature>
<feature type="compositionally biased region" description="Polar residues" evidence="2">
    <location>
        <begin position="750"/>
        <end position="760"/>
    </location>
</feature>
<dbReference type="InterPro" id="IPR008942">
    <property type="entry name" value="ENTH_VHS"/>
</dbReference>
<organism evidence="4 5">
    <name type="scientific">Coprinopsis cinerea (strain Okayama-7 / 130 / ATCC MYA-4618 / FGSC 9003)</name>
    <name type="common">Inky cap fungus</name>
    <name type="synonym">Hormographiella aspergillata</name>
    <dbReference type="NCBI Taxonomy" id="240176"/>
    <lineage>
        <taxon>Eukaryota</taxon>
        <taxon>Fungi</taxon>
        <taxon>Dikarya</taxon>
        <taxon>Basidiomycota</taxon>
        <taxon>Agaricomycotina</taxon>
        <taxon>Agaricomycetes</taxon>
        <taxon>Agaricomycetidae</taxon>
        <taxon>Agaricales</taxon>
        <taxon>Agaricineae</taxon>
        <taxon>Psathyrellaceae</taxon>
        <taxon>Coprinopsis</taxon>
    </lineage>
</organism>
<dbReference type="OrthoDB" id="10255964at2759"/>
<dbReference type="InterPro" id="IPR045007">
    <property type="entry name" value="LSB5"/>
</dbReference>
<feature type="compositionally biased region" description="Low complexity" evidence="2">
    <location>
        <begin position="788"/>
        <end position="799"/>
    </location>
</feature>
<dbReference type="SUPFAM" id="SSF89009">
    <property type="entry name" value="GAT-like domain"/>
    <property type="match status" value="1"/>
</dbReference>
<dbReference type="InterPro" id="IPR002014">
    <property type="entry name" value="VHS_dom"/>
</dbReference>
<dbReference type="OMA" id="IPWAFAQ"/>
<dbReference type="InParanoid" id="A8NJL5"/>
<feature type="domain" description="VHS" evidence="3">
    <location>
        <begin position="279"/>
        <end position="370"/>
    </location>
</feature>
<dbReference type="HOGENOM" id="CLU_010003_0_0_1"/>
<name>A8NJL5_COPC7</name>
<dbReference type="SUPFAM" id="SSF48464">
    <property type="entry name" value="ENTH/VHS domain"/>
    <property type="match status" value="1"/>
</dbReference>
<dbReference type="GO" id="GO:0043130">
    <property type="term" value="F:ubiquitin binding"/>
    <property type="evidence" value="ECO:0007669"/>
    <property type="project" value="InterPro"/>
</dbReference>
<feature type="region of interest" description="Disordered" evidence="2">
    <location>
        <begin position="826"/>
        <end position="941"/>
    </location>
</feature>
<feature type="region of interest" description="Disordered" evidence="2">
    <location>
        <begin position="787"/>
        <end position="808"/>
    </location>
</feature>
<dbReference type="eggNOG" id="ENOG502S1ZS">
    <property type="taxonomic scope" value="Eukaryota"/>
</dbReference>
<keyword evidence="1" id="KW-0175">Coiled coil</keyword>
<dbReference type="PANTHER" id="PTHR47789">
    <property type="entry name" value="LAS SEVENTEEN-BINDING PROTEIN 5"/>
    <property type="match status" value="1"/>
</dbReference>
<dbReference type="CDD" id="cd16980">
    <property type="entry name" value="VHS_Lsb5"/>
    <property type="match status" value="1"/>
</dbReference>
<feature type="compositionally biased region" description="Basic and acidic residues" evidence="2">
    <location>
        <begin position="855"/>
        <end position="880"/>
    </location>
</feature>
<dbReference type="KEGG" id="cci:CC1G_11875"/>
<dbReference type="RefSeq" id="XP_001834254.2">
    <property type="nucleotide sequence ID" value="XM_001834202.2"/>
</dbReference>
<feature type="compositionally biased region" description="Low complexity" evidence="2">
    <location>
        <begin position="677"/>
        <end position="690"/>
    </location>
</feature>
<dbReference type="Gene3D" id="1.20.58.160">
    <property type="match status" value="1"/>
</dbReference>
<evidence type="ECO:0000256" key="2">
    <source>
        <dbReference type="SAM" id="MobiDB-lite"/>
    </source>
</evidence>
<dbReference type="STRING" id="240176.A8NJL5"/>
<dbReference type="GO" id="GO:0007034">
    <property type="term" value="P:vacuolar transport"/>
    <property type="evidence" value="ECO:0007669"/>
    <property type="project" value="UniProtKB-ARBA"/>
</dbReference>